<dbReference type="PANTHER" id="PTHR37507:SF2">
    <property type="entry name" value="SPORULATION PROTEIN YDCC"/>
    <property type="match status" value="1"/>
</dbReference>
<dbReference type="EMBL" id="JBHPBY010000104">
    <property type="protein sequence ID" value="MFC1850518.1"/>
    <property type="molecule type" value="Genomic_DNA"/>
</dbReference>
<name>A0ABV6YWI0_UNCC1</name>
<dbReference type="Proteomes" id="UP001594351">
    <property type="component" value="Unassembled WGS sequence"/>
</dbReference>
<organism evidence="2 3">
    <name type="scientific">candidate division CSSED10-310 bacterium</name>
    <dbReference type="NCBI Taxonomy" id="2855610"/>
    <lineage>
        <taxon>Bacteria</taxon>
        <taxon>Bacteria division CSSED10-310</taxon>
    </lineage>
</organism>
<dbReference type="SUPFAM" id="SSF89392">
    <property type="entry name" value="Prokaryotic lipoproteins and lipoprotein localization factors"/>
    <property type="match status" value="1"/>
</dbReference>
<keyword evidence="2" id="KW-0449">Lipoprotein</keyword>
<dbReference type="InterPro" id="IPR033399">
    <property type="entry name" value="TP_0789-like"/>
</dbReference>
<dbReference type="InterPro" id="IPR029046">
    <property type="entry name" value="LolA/LolB/LppX"/>
</dbReference>
<dbReference type="Gene3D" id="2.50.20.10">
    <property type="entry name" value="Lipoprotein localisation LolA/LolB/LppX"/>
    <property type="match status" value="1"/>
</dbReference>
<keyword evidence="3" id="KW-1185">Reference proteome</keyword>
<protein>
    <submittedName>
        <fullName evidence="2">Outer membrane lipoprotein-sorting protein</fullName>
    </submittedName>
</protein>
<dbReference type="Pfam" id="PF17131">
    <property type="entry name" value="LolA_like"/>
    <property type="match status" value="1"/>
</dbReference>
<proteinExistence type="predicted"/>
<evidence type="ECO:0000313" key="2">
    <source>
        <dbReference type="EMBL" id="MFC1850518.1"/>
    </source>
</evidence>
<feature type="domain" description="Uncharacterized protein TP-0789" evidence="1">
    <location>
        <begin position="66"/>
        <end position="247"/>
    </location>
</feature>
<comment type="caution">
    <text evidence="2">The sequence shown here is derived from an EMBL/GenBank/DDBJ whole genome shotgun (WGS) entry which is preliminary data.</text>
</comment>
<dbReference type="CDD" id="cd16329">
    <property type="entry name" value="LolA_like"/>
    <property type="match status" value="1"/>
</dbReference>
<gene>
    <name evidence="2" type="ORF">ACFL27_10035</name>
</gene>
<reference evidence="2 3" key="1">
    <citation type="submission" date="2024-09" db="EMBL/GenBank/DDBJ databases">
        <title>Laminarin stimulates single cell rates of sulfate reduction while oxygen inhibits transcriptomic activity in coastal marine sediment.</title>
        <authorList>
            <person name="Lindsay M."/>
            <person name="Orcutt B."/>
            <person name="Emerson D."/>
            <person name="Stepanauskas R."/>
            <person name="D'Angelo T."/>
        </authorList>
    </citation>
    <scope>NUCLEOTIDE SEQUENCE [LARGE SCALE GENOMIC DNA]</scope>
    <source>
        <strain evidence="2">SAG AM-311-K15</strain>
    </source>
</reference>
<evidence type="ECO:0000259" key="1">
    <source>
        <dbReference type="Pfam" id="PF17131"/>
    </source>
</evidence>
<accession>A0ABV6YWI0</accession>
<sequence length="247" mass="28317">MKSLMIILVLRGFLPVSGWGQPPTGTEILREIDDNTIAGNRSATTTMIVRGRRGDRTMTAESWIEGSDKSFSEYLAPAREKGTKMLKLGDQLWMYSPQSDRIIRIAGHMLRQSMMGSDFSYEDMLEDRSLSDTYNAEVLGSESFHERDCWVLELTAKVDDAAYHSRKIWVDKERMLALREDRFAKSGKLLKTAEINEVFQVHERWYPKRMIFKDALSKGKGTELIIESIEFDVEIPAHVFSKAALRK</sequence>
<evidence type="ECO:0000313" key="3">
    <source>
        <dbReference type="Proteomes" id="UP001594351"/>
    </source>
</evidence>
<dbReference type="InterPro" id="IPR052944">
    <property type="entry name" value="Sporulation_related"/>
</dbReference>
<dbReference type="PANTHER" id="PTHR37507">
    <property type="entry name" value="SPORULATION PROTEIN YDCC"/>
    <property type="match status" value="1"/>
</dbReference>